<dbReference type="Proteomes" id="UP000244810">
    <property type="component" value="Unassembled WGS sequence"/>
</dbReference>
<dbReference type="Pfam" id="PF13481">
    <property type="entry name" value="AAA_25"/>
    <property type="match status" value="1"/>
</dbReference>
<protein>
    <recommendedName>
        <fullName evidence="3">AAA+ ATPase domain-containing protein</fullName>
    </recommendedName>
</protein>
<sequence length="266" mass="28661">MSSETTTPFRPKISPRAEALLNRIEWGEDLEPHLERDYLVKGWIDRGTLSVVYGDANAGKTFWAIDVAHHVQSGLSWGGQRVRQAEVLYIAAEGGALFDNRVAARRAKFKVLRGGIALAGRNSDAPALAEAAWSLACEHGPFGLIIVDTMARVMAGADENSAADIAGFVKSLDHLRERTGAHVMVIHHTGKDGGRGARGHSSLRAAVDTEIELSKGDNGTRLAKTTKQRDMQGGLEKEFLLRVEQLGVDSDGDPVTSCIVEQLKGG</sequence>
<dbReference type="EMBL" id="QDDR01000006">
    <property type="protein sequence ID" value="PVE47022.1"/>
    <property type="molecule type" value="Genomic_DNA"/>
</dbReference>
<evidence type="ECO:0000313" key="2">
    <source>
        <dbReference type="Proteomes" id="UP000244810"/>
    </source>
</evidence>
<reference evidence="1 2" key="1">
    <citation type="journal article" date="2011" name="Syst. Appl. Microbiol.">
        <title>Defluviimonas denitrificans gen. nov., sp. nov., and Pararhodobacter aggregans gen. nov., sp. nov., non-phototrophic Rhodobacteraceae from the biofilter of a marine aquaculture.</title>
        <authorList>
            <person name="Foesel B.U."/>
            <person name="Drake H.L."/>
            <person name="Schramm A."/>
        </authorList>
    </citation>
    <scope>NUCLEOTIDE SEQUENCE [LARGE SCALE GENOMIC DNA]</scope>
    <source>
        <strain evidence="1 2">D1-19</strain>
    </source>
</reference>
<evidence type="ECO:0008006" key="3">
    <source>
        <dbReference type="Google" id="ProtNLM"/>
    </source>
</evidence>
<dbReference type="Gene3D" id="3.40.50.300">
    <property type="entry name" value="P-loop containing nucleotide triphosphate hydrolases"/>
    <property type="match status" value="1"/>
</dbReference>
<dbReference type="OrthoDB" id="1496333at2"/>
<keyword evidence="2" id="KW-1185">Reference proteome</keyword>
<comment type="caution">
    <text evidence="1">The sequence shown here is derived from an EMBL/GenBank/DDBJ whole genome shotgun (WGS) entry which is preliminary data.</text>
</comment>
<organism evidence="1 2">
    <name type="scientific">Pararhodobacter aggregans</name>
    <dbReference type="NCBI Taxonomy" id="404875"/>
    <lineage>
        <taxon>Bacteria</taxon>
        <taxon>Pseudomonadati</taxon>
        <taxon>Pseudomonadota</taxon>
        <taxon>Alphaproteobacteria</taxon>
        <taxon>Rhodobacterales</taxon>
        <taxon>Paracoccaceae</taxon>
        <taxon>Pararhodobacter</taxon>
    </lineage>
</organism>
<dbReference type="SUPFAM" id="SSF52540">
    <property type="entry name" value="P-loop containing nucleoside triphosphate hydrolases"/>
    <property type="match status" value="1"/>
</dbReference>
<accession>A0A2T7UQT0</accession>
<gene>
    <name evidence="1" type="ORF">DDE23_12230</name>
</gene>
<name>A0A2T7UQT0_9RHOB</name>
<dbReference type="AlphaFoldDB" id="A0A2T7UQT0"/>
<dbReference type="InterPro" id="IPR027417">
    <property type="entry name" value="P-loop_NTPase"/>
</dbReference>
<evidence type="ECO:0000313" key="1">
    <source>
        <dbReference type="EMBL" id="PVE47022.1"/>
    </source>
</evidence>
<dbReference type="RefSeq" id="WP_107752034.1">
    <property type="nucleotide sequence ID" value="NZ_QBKF01000006.1"/>
</dbReference>
<proteinExistence type="predicted"/>